<evidence type="ECO:0000313" key="3">
    <source>
        <dbReference type="Proteomes" id="UP001256827"/>
    </source>
</evidence>
<accession>A0ABY9T036</accession>
<feature type="domain" description="Sin" evidence="1">
    <location>
        <begin position="2"/>
        <end position="40"/>
    </location>
</feature>
<gene>
    <name evidence="2" type="ORF">RGB73_21985</name>
</gene>
<name>A0ABY9T036_BREBE</name>
<dbReference type="EMBL" id="CP134050">
    <property type="protein sequence ID" value="WNC13346.1"/>
    <property type="molecule type" value="Genomic_DNA"/>
</dbReference>
<dbReference type="InterPro" id="IPR036281">
    <property type="entry name" value="SinR/SinI_dimer_dom_sf"/>
</dbReference>
<reference evidence="2 3" key="1">
    <citation type="submission" date="2023-09" db="EMBL/GenBank/DDBJ databases">
        <title>Complete Genome and Methylome dissection of Bacillus brevis NEB573 original source of BbsI restriction endonuclease.</title>
        <authorList>
            <person name="Fomenkov A."/>
            <person name="Roberts R.D."/>
        </authorList>
    </citation>
    <scope>NUCLEOTIDE SEQUENCE [LARGE SCALE GENOMIC DNA]</scope>
    <source>
        <strain evidence="2 3">NEB573</strain>
    </source>
</reference>
<dbReference type="InterPro" id="IPR010981">
    <property type="entry name" value="SinR/SinI_dimer_dom"/>
</dbReference>
<proteinExistence type="predicted"/>
<dbReference type="PROSITE" id="PS51500">
    <property type="entry name" value="SIN"/>
    <property type="match status" value="1"/>
</dbReference>
<dbReference type="Proteomes" id="UP001256827">
    <property type="component" value="Chromosome"/>
</dbReference>
<organism evidence="2 3">
    <name type="scientific">Brevibacillus brevis</name>
    <name type="common">Bacillus brevis</name>
    <dbReference type="NCBI Taxonomy" id="1393"/>
    <lineage>
        <taxon>Bacteria</taxon>
        <taxon>Bacillati</taxon>
        <taxon>Bacillota</taxon>
        <taxon>Bacilli</taxon>
        <taxon>Bacillales</taxon>
        <taxon>Paenibacillaceae</taxon>
        <taxon>Brevibacillus</taxon>
    </lineage>
</organism>
<sequence length="47" mass="5364">MGANKAVTEEIDSEWKELIMEAKRLGIPVDEIRQFLLVSVKKYAANE</sequence>
<dbReference type="Pfam" id="PF08671">
    <property type="entry name" value="SinI"/>
    <property type="match status" value="1"/>
</dbReference>
<dbReference type="SUPFAM" id="SSF47406">
    <property type="entry name" value="SinR repressor dimerisation domain-like"/>
    <property type="match status" value="1"/>
</dbReference>
<dbReference type="RefSeq" id="WP_310764845.1">
    <property type="nucleotide sequence ID" value="NZ_CP134050.1"/>
</dbReference>
<evidence type="ECO:0000259" key="1">
    <source>
        <dbReference type="PROSITE" id="PS51500"/>
    </source>
</evidence>
<keyword evidence="3" id="KW-1185">Reference proteome</keyword>
<evidence type="ECO:0000313" key="2">
    <source>
        <dbReference type="EMBL" id="WNC13346.1"/>
    </source>
</evidence>
<protein>
    <submittedName>
        <fullName evidence="2">Anti-repressor SinI family protein</fullName>
    </submittedName>
</protein>